<dbReference type="GO" id="GO:0044027">
    <property type="term" value="P:negative regulation of gene expression via chromosomal CpG island methylation"/>
    <property type="evidence" value="ECO:0007669"/>
    <property type="project" value="TreeGrafter"/>
</dbReference>
<dbReference type="PANTHER" id="PTHR10629">
    <property type="entry name" value="CYTOSINE-SPECIFIC METHYLTRANSFERASE"/>
    <property type="match status" value="1"/>
</dbReference>
<dbReference type="KEGG" id="msil:METEAL_21150"/>
<dbReference type="PRINTS" id="PR00105">
    <property type="entry name" value="C5METTRFRASE"/>
</dbReference>
<dbReference type="Proteomes" id="UP001238179">
    <property type="component" value="Chromosome"/>
</dbReference>
<name>A0AA48GHG1_9BACT</name>
<dbReference type="Gene3D" id="3.40.50.150">
    <property type="entry name" value="Vaccinia Virus protein VP39"/>
    <property type="match status" value="1"/>
</dbReference>
<dbReference type="EC" id="2.1.1.37" evidence="1"/>
<dbReference type="Pfam" id="PF00145">
    <property type="entry name" value="DNA_methylase"/>
    <property type="match status" value="2"/>
</dbReference>
<evidence type="ECO:0000256" key="6">
    <source>
        <dbReference type="ARBA" id="ARBA00047422"/>
    </source>
</evidence>
<dbReference type="REBASE" id="708640">
    <property type="entry name" value="M.HbaW79ORF21150P"/>
</dbReference>
<dbReference type="InterPro" id="IPR050390">
    <property type="entry name" value="C5-Methyltransferase"/>
</dbReference>
<protein>
    <recommendedName>
        <fullName evidence="1">DNA (cytosine-5-)-methyltransferase</fullName>
        <ecNumber evidence="1">2.1.1.37</ecNumber>
    </recommendedName>
</protein>
<evidence type="ECO:0000313" key="9">
    <source>
        <dbReference type="Proteomes" id="UP001238179"/>
    </source>
</evidence>
<evidence type="ECO:0000313" key="8">
    <source>
        <dbReference type="EMBL" id="BDU72941.1"/>
    </source>
</evidence>
<evidence type="ECO:0000256" key="4">
    <source>
        <dbReference type="ARBA" id="ARBA00022691"/>
    </source>
</evidence>
<evidence type="ECO:0000256" key="5">
    <source>
        <dbReference type="ARBA" id="ARBA00022747"/>
    </source>
</evidence>
<keyword evidence="5" id="KW-0680">Restriction system</keyword>
<evidence type="ECO:0000256" key="2">
    <source>
        <dbReference type="ARBA" id="ARBA00022603"/>
    </source>
</evidence>
<dbReference type="InterPro" id="IPR029063">
    <property type="entry name" value="SAM-dependent_MTases_sf"/>
</dbReference>
<dbReference type="EMBL" id="AP027080">
    <property type="protein sequence ID" value="BDU72941.1"/>
    <property type="molecule type" value="Genomic_DNA"/>
</dbReference>
<dbReference type="PROSITE" id="PS51679">
    <property type="entry name" value="SAM_MT_C5"/>
    <property type="match status" value="1"/>
</dbReference>
<comment type="similarity">
    <text evidence="7">Belongs to the class I-like SAM-binding methyltransferase superfamily. C5-methyltransferase family.</text>
</comment>
<dbReference type="Gene3D" id="3.90.120.10">
    <property type="entry name" value="DNA Methylase, subunit A, domain 2"/>
    <property type="match status" value="1"/>
</dbReference>
<keyword evidence="3 7" id="KW-0808">Transferase</keyword>
<keyword evidence="2 7" id="KW-0489">Methyltransferase</keyword>
<comment type="catalytic activity">
    <reaction evidence="6">
        <text>a 2'-deoxycytidine in DNA + S-adenosyl-L-methionine = a 5-methyl-2'-deoxycytidine in DNA + S-adenosyl-L-homocysteine + H(+)</text>
        <dbReference type="Rhea" id="RHEA:13681"/>
        <dbReference type="Rhea" id="RHEA-COMP:11369"/>
        <dbReference type="Rhea" id="RHEA-COMP:11370"/>
        <dbReference type="ChEBI" id="CHEBI:15378"/>
        <dbReference type="ChEBI" id="CHEBI:57856"/>
        <dbReference type="ChEBI" id="CHEBI:59789"/>
        <dbReference type="ChEBI" id="CHEBI:85452"/>
        <dbReference type="ChEBI" id="CHEBI:85454"/>
        <dbReference type="EC" id="2.1.1.37"/>
    </reaction>
</comment>
<proteinExistence type="inferred from homology"/>
<dbReference type="InterPro" id="IPR001525">
    <property type="entry name" value="C5_MeTfrase"/>
</dbReference>
<organism evidence="8 9">
    <name type="scientific">Mesoterricola silvestris</name>
    <dbReference type="NCBI Taxonomy" id="2927979"/>
    <lineage>
        <taxon>Bacteria</taxon>
        <taxon>Pseudomonadati</taxon>
        <taxon>Acidobacteriota</taxon>
        <taxon>Holophagae</taxon>
        <taxon>Holophagales</taxon>
        <taxon>Holophagaceae</taxon>
        <taxon>Mesoterricola</taxon>
    </lineage>
</organism>
<dbReference type="GO" id="GO:0003677">
    <property type="term" value="F:DNA binding"/>
    <property type="evidence" value="ECO:0007669"/>
    <property type="project" value="TreeGrafter"/>
</dbReference>
<keyword evidence="9" id="KW-1185">Reference proteome</keyword>
<evidence type="ECO:0000256" key="3">
    <source>
        <dbReference type="ARBA" id="ARBA00022679"/>
    </source>
</evidence>
<reference evidence="9" key="1">
    <citation type="journal article" date="2023" name="Int. J. Syst. Evol. Microbiol.">
        <title>Mesoterricola silvestris gen. nov., sp. nov., Mesoterricola sediminis sp. nov., Geothrix oryzae sp. nov., Geothrix edaphica sp. nov., Geothrix rubra sp. nov., and Geothrix limicola sp. nov., six novel members of Acidobacteriota isolated from soils.</title>
        <authorList>
            <person name="Itoh H."/>
            <person name="Sugisawa Y."/>
            <person name="Mise K."/>
            <person name="Xu Z."/>
            <person name="Kuniyasu M."/>
            <person name="Ushijima N."/>
            <person name="Kawano K."/>
            <person name="Kobayashi E."/>
            <person name="Shiratori Y."/>
            <person name="Masuda Y."/>
            <person name="Senoo K."/>
        </authorList>
    </citation>
    <scope>NUCLEOTIDE SEQUENCE [LARGE SCALE GENOMIC DNA]</scope>
    <source>
        <strain evidence="9">W79</strain>
    </source>
</reference>
<dbReference type="GO" id="GO:0032259">
    <property type="term" value="P:methylation"/>
    <property type="evidence" value="ECO:0007669"/>
    <property type="project" value="UniProtKB-KW"/>
</dbReference>
<keyword evidence="4 7" id="KW-0949">S-adenosyl-L-methionine</keyword>
<dbReference type="AlphaFoldDB" id="A0AA48GHG1"/>
<dbReference type="RefSeq" id="WP_316415849.1">
    <property type="nucleotide sequence ID" value="NZ_AP027080.1"/>
</dbReference>
<feature type="active site" evidence="7">
    <location>
        <position position="84"/>
    </location>
</feature>
<evidence type="ECO:0000256" key="7">
    <source>
        <dbReference type="PROSITE-ProRule" id="PRU01016"/>
    </source>
</evidence>
<dbReference type="GO" id="GO:0009307">
    <property type="term" value="P:DNA restriction-modification system"/>
    <property type="evidence" value="ECO:0007669"/>
    <property type="project" value="UniProtKB-KW"/>
</dbReference>
<evidence type="ECO:0000256" key="1">
    <source>
        <dbReference type="ARBA" id="ARBA00011975"/>
    </source>
</evidence>
<gene>
    <name evidence="8" type="ORF">METEAL_21150</name>
</gene>
<dbReference type="GO" id="GO:0003886">
    <property type="term" value="F:DNA (cytosine-5-)-methyltransferase activity"/>
    <property type="evidence" value="ECO:0007669"/>
    <property type="project" value="UniProtKB-EC"/>
</dbReference>
<sequence length="586" mass="63160">MTATTVSLFCGAGGESLGKQSALRGLGLSDSDLISHAVNHWDLAVKAHGLNLPNVLVHQEDITRITAATYGLKHIQFLWASPSCVHHSRARGGKPREDQQRSHAWEVTDRWLRVAQVDVVLIENVPEFQEWGPLDDLGQPIKERKGEFFHAWVKGLKDLGYEVDWRVLCAADHGVPTTRRRFFLQAVKDGKGIHWPEPTHRDPRKPAGLFDAALPAWRTAAECIDWTIPCPSIFDRKKPLAPATLRRIFAGIDRFVLRGRPFIVNLSHGGRLKDLDDPLRTVTAEPKGGDRALVSASIVGVGGRAGQSAPRGLEEPMHTGTTKADSALVSASMISLRGTSPEQLQATAGSVEAPIPTVSAGGVHAALVAAFISTYHGDPKEARGASLEAPVPTQDTSNRHALVAASLIQTGYGERPGQAPRALDIQTPLGTVVAEGQKHGLVAVNLMTNTTCHAPTPADAPVPALTTGNHQALVAAFISHYYGQGTTAQDPGDPLHTVTTLARHGLVTVDIDGETYVITDIGMRMLAPKELGRAMGLPEWYDLSGFTKRDQVKMIGNMVPPGLAQALVDAVLRPRPELFGRLEWTA</sequence>
<dbReference type="SUPFAM" id="SSF53335">
    <property type="entry name" value="S-adenosyl-L-methionine-dependent methyltransferases"/>
    <property type="match status" value="2"/>
</dbReference>
<dbReference type="PANTHER" id="PTHR10629:SF52">
    <property type="entry name" value="DNA (CYTOSINE-5)-METHYLTRANSFERASE 1"/>
    <property type="match status" value="1"/>
</dbReference>
<accession>A0AA48GHG1</accession>